<feature type="transmembrane region" description="Helical" evidence="11">
    <location>
        <begin position="387"/>
        <end position="410"/>
    </location>
</feature>
<evidence type="ECO:0000259" key="12">
    <source>
        <dbReference type="PROSITE" id="PS50262"/>
    </source>
</evidence>
<evidence type="ECO:0000256" key="6">
    <source>
        <dbReference type="ARBA" id="ARBA00023136"/>
    </source>
</evidence>
<evidence type="ECO:0000256" key="1">
    <source>
        <dbReference type="ARBA" id="ARBA00004651"/>
    </source>
</evidence>
<accession>A0ABP0G772</accession>
<organism evidence="13 14">
    <name type="scientific">Clavelina lepadiformis</name>
    <name type="common">Light-bulb sea squirt</name>
    <name type="synonym">Ascidia lepadiformis</name>
    <dbReference type="NCBI Taxonomy" id="159417"/>
    <lineage>
        <taxon>Eukaryota</taxon>
        <taxon>Metazoa</taxon>
        <taxon>Chordata</taxon>
        <taxon>Tunicata</taxon>
        <taxon>Ascidiacea</taxon>
        <taxon>Aplousobranchia</taxon>
        <taxon>Clavelinidae</taxon>
        <taxon>Clavelina</taxon>
    </lineage>
</organism>
<keyword evidence="7" id="KW-0675">Receptor</keyword>
<reference evidence="13 14" key="1">
    <citation type="submission" date="2024-02" db="EMBL/GenBank/DDBJ databases">
        <authorList>
            <person name="Daric V."/>
            <person name="Darras S."/>
        </authorList>
    </citation>
    <scope>NUCLEOTIDE SEQUENCE [LARGE SCALE GENOMIC DNA]</scope>
</reference>
<dbReference type="Gene3D" id="1.20.1070.10">
    <property type="entry name" value="Rhodopsin 7-helix transmembrane proteins"/>
    <property type="match status" value="1"/>
</dbReference>
<dbReference type="EMBL" id="CAWYQH010000103">
    <property type="protein sequence ID" value="CAK8687042.1"/>
    <property type="molecule type" value="Genomic_DNA"/>
</dbReference>
<evidence type="ECO:0000256" key="4">
    <source>
        <dbReference type="ARBA" id="ARBA00022989"/>
    </source>
</evidence>
<feature type="transmembrane region" description="Helical" evidence="11">
    <location>
        <begin position="431"/>
        <end position="455"/>
    </location>
</feature>
<evidence type="ECO:0000256" key="9">
    <source>
        <dbReference type="ARBA" id="ARBA00023224"/>
    </source>
</evidence>
<evidence type="ECO:0000256" key="3">
    <source>
        <dbReference type="ARBA" id="ARBA00022692"/>
    </source>
</evidence>
<dbReference type="CDD" id="cd00637">
    <property type="entry name" value="7tm_classA_rhodopsin-like"/>
    <property type="match status" value="1"/>
</dbReference>
<feature type="transmembrane region" description="Helical" evidence="11">
    <location>
        <begin position="335"/>
        <end position="359"/>
    </location>
</feature>
<evidence type="ECO:0000256" key="5">
    <source>
        <dbReference type="ARBA" id="ARBA00023040"/>
    </source>
</evidence>
<feature type="domain" description="G-protein coupled receptors family 1 profile" evidence="12">
    <location>
        <begin position="314"/>
        <end position="593"/>
    </location>
</feature>
<keyword evidence="3 11" id="KW-0812">Transmembrane</keyword>
<feature type="transmembrane region" description="Helical" evidence="11">
    <location>
        <begin position="528"/>
        <end position="548"/>
    </location>
</feature>
<sequence length="731" mass="83571">MENKEIDLRQKNNYLYSKQIVEQDVQRKVTINPKKIEMFLEYLLFMLLHGVITNAQDQAFNDSENHQSLHSQEASNNLTSKINQCQFVRGHRFSSQAKKLECCKSTVEEFERSWANFYFPLTSYLDTLRTWNCPQFKEECQRRLFTFTPFTVTVYEHFCNYEGYIERCFKEVKNIVKLAEERDQPRLAAMTPVTPHNLVTSSPVKSKPTNSSNIRPQWNVLIKKIQITHFSLDELLAACMQVAQYEVTGKQGDNFYEISSVSVPFCDVRWQGFSGDSLRKYPISRWTTFSTECRVSIGFIMAVCVILSIAITFVNVMVIIVLLRMSDHNRNSYVIFRLSLAIADLIVGVIVLPTCIYNLERLTMEPLEPEKLIRGADKFEIHLAHGYLQFVGFVTAVSLFVSLYTLTAAGCDRLVAIYRPLTYYKAQTKKVALWASIVAWLLAATFASLPLYVSFLRVRIILWFMVTIVGRLALILLPVAFGIPLLALWVLSIATSRASKRLSRFRKELSTDAENRARLMEVRITRTLTLMVGVFSLSVLPVFVLLIISNFFPTLLLQLPRQVNINSAAAFLDVEFVSAIFLLSNSLWNFFIYNHRNVDFQNDVKYLLRSALSKTGIPSCCDATILCFQRLAYQGRRRLSSLPTLPLYNPRKKSSSTDVTGAPSAAEMSISDQPSVFHSPVDRRRNQTENKVSSMKLDDSVFNSVVIDIGANRMLESVMEKIDEEILPNFS</sequence>
<dbReference type="Proteomes" id="UP001642483">
    <property type="component" value="Unassembled WGS sequence"/>
</dbReference>
<name>A0ABP0G772_CLALP</name>
<dbReference type="InterPro" id="IPR000276">
    <property type="entry name" value="GPCR_Rhodpsn"/>
</dbReference>
<keyword evidence="9" id="KW-0807">Transducer</keyword>
<dbReference type="SUPFAM" id="SSF81321">
    <property type="entry name" value="Family A G protein-coupled receptor-like"/>
    <property type="match status" value="1"/>
</dbReference>
<keyword evidence="6 11" id="KW-0472">Membrane</keyword>
<evidence type="ECO:0000256" key="11">
    <source>
        <dbReference type="SAM" id="Phobius"/>
    </source>
</evidence>
<evidence type="ECO:0000313" key="14">
    <source>
        <dbReference type="Proteomes" id="UP001642483"/>
    </source>
</evidence>
<keyword evidence="5" id="KW-0297">G-protein coupled receptor</keyword>
<comment type="caution">
    <text evidence="13">The sequence shown here is derived from an EMBL/GenBank/DDBJ whole genome shotgun (WGS) entry which is preliminary data.</text>
</comment>
<feature type="transmembrane region" description="Helical" evidence="11">
    <location>
        <begin position="297"/>
        <end position="323"/>
    </location>
</feature>
<keyword evidence="4 11" id="KW-1133">Transmembrane helix</keyword>
<evidence type="ECO:0000256" key="8">
    <source>
        <dbReference type="ARBA" id="ARBA00023180"/>
    </source>
</evidence>
<evidence type="ECO:0000256" key="2">
    <source>
        <dbReference type="ARBA" id="ARBA00022475"/>
    </source>
</evidence>
<keyword evidence="2" id="KW-1003">Cell membrane</keyword>
<keyword evidence="8" id="KW-0325">Glycoprotein</keyword>
<evidence type="ECO:0000256" key="10">
    <source>
        <dbReference type="SAM" id="MobiDB-lite"/>
    </source>
</evidence>
<evidence type="ECO:0000313" key="13">
    <source>
        <dbReference type="EMBL" id="CAK8687042.1"/>
    </source>
</evidence>
<keyword evidence="14" id="KW-1185">Reference proteome</keyword>
<dbReference type="PANTHER" id="PTHR24246:SF27">
    <property type="entry name" value="ADENOSINE RECEPTOR, ISOFORM A"/>
    <property type="match status" value="1"/>
</dbReference>
<dbReference type="PANTHER" id="PTHR24246">
    <property type="entry name" value="OLFACTORY RECEPTOR AND ADENOSINE RECEPTOR"/>
    <property type="match status" value="1"/>
</dbReference>
<feature type="region of interest" description="Disordered" evidence="10">
    <location>
        <begin position="644"/>
        <end position="669"/>
    </location>
</feature>
<dbReference type="PROSITE" id="PS50262">
    <property type="entry name" value="G_PROTEIN_RECEP_F1_2"/>
    <property type="match status" value="1"/>
</dbReference>
<evidence type="ECO:0000256" key="7">
    <source>
        <dbReference type="ARBA" id="ARBA00023170"/>
    </source>
</evidence>
<gene>
    <name evidence="13" type="ORF">CVLEPA_LOCUS19081</name>
</gene>
<dbReference type="PRINTS" id="PR00237">
    <property type="entry name" value="GPCRRHODOPSN"/>
</dbReference>
<protein>
    <recommendedName>
        <fullName evidence="12">G-protein coupled receptors family 1 profile domain-containing protein</fullName>
    </recommendedName>
</protein>
<dbReference type="InterPro" id="IPR017452">
    <property type="entry name" value="GPCR_Rhodpsn_7TM"/>
</dbReference>
<comment type="subcellular location">
    <subcellularLocation>
        <location evidence="1">Cell membrane</location>
        <topology evidence="1">Multi-pass membrane protein</topology>
    </subcellularLocation>
</comment>
<proteinExistence type="predicted"/>
<dbReference type="Pfam" id="PF00001">
    <property type="entry name" value="7tm_1"/>
    <property type="match status" value="1"/>
</dbReference>
<feature type="transmembrane region" description="Helical" evidence="11">
    <location>
        <begin position="461"/>
        <end position="494"/>
    </location>
</feature>
<feature type="transmembrane region" description="Helical" evidence="11">
    <location>
        <begin position="568"/>
        <end position="591"/>
    </location>
</feature>